<dbReference type="AlphaFoldDB" id="A0A1R3TYZ1"/>
<gene>
    <name evidence="1" type="ORF">DSM25559_3800</name>
</gene>
<dbReference type="Proteomes" id="UP000187891">
    <property type="component" value="Unassembled WGS sequence"/>
</dbReference>
<accession>A0A1R3TYZ1</accession>
<dbReference type="STRING" id="1907666.DSM25559_3800"/>
<dbReference type="Gene3D" id="1.10.30.50">
    <property type="match status" value="1"/>
</dbReference>
<evidence type="ECO:0000313" key="1">
    <source>
        <dbReference type="EMBL" id="SCX31770.1"/>
    </source>
</evidence>
<organism evidence="1 2">
    <name type="scientific">Agrobacterium rosae</name>
    <dbReference type="NCBI Taxonomy" id="1972867"/>
    <lineage>
        <taxon>Bacteria</taxon>
        <taxon>Pseudomonadati</taxon>
        <taxon>Pseudomonadota</taxon>
        <taxon>Alphaproteobacteria</taxon>
        <taxon>Hyphomicrobiales</taxon>
        <taxon>Rhizobiaceae</taxon>
        <taxon>Rhizobium/Agrobacterium group</taxon>
        <taxon>Agrobacterium</taxon>
    </lineage>
</organism>
<sequence>MRAIVRPALAPAGLGKLVRGKTELERARRHFGDDRKVDGFTFSAYSDASVKQALSDLFDGMCAYCESYYDATQTQDVEHYRPKGRIDNGVTKLRPGYWWLAAHWGNLVPSCILCNRETNQILFDGSILKTGKGDRFPLLDEAERATTEGGEAAETPLLIDPCSDDPGDYLCYVVRDGKCIIVPKVDDAEDLRYSRARASIDIYGLNRGPLVRDRTRYMKRINYALRQLERQVLLLDAAGPETTPDIEAEIAESLEFLDAHADGKDRFSAMTRWLVQPVYERLGIG</sequence>
<dbReference type="RefSeq" id="WP_077121954.1">
    <property type="nucleotide sequence ID" value="NZ_FMUE01000010.1"/>
</dbReference>
<evidence type="ECO:0008006" key="3">
    <source>
        <dbReference type="Google" id="ProtNLM"/>
    </source>
</evidence>
<name>A0A1R3TYZ1_9HYPH</name>
<proteinExistence type="predicted"/>
<dbReference type="EMBL" id="FMUE01000010">
    <property type="protein sequence ID" value="SCX31770.1"/>
    <property type="molecule type" value="Genomic_DNA"/>
</dbReference>
<evidence type="ECO:0000313" key="2">
    <source>
        <dbReference type="Proteomes" id="UP000187891"/>
    </source>
</evidence>
<protein>
    <recommendedName>
        <fullName evidence="3">TIGR02646 family protein</fullName>
    </recommendedName>
</protein>
<reference evidence="2" key="1">
    <citation type="submission" date="2016-10" db="EMBL/GenBank/DDBJ databases">
        <authorList>
            <person name="Wibberg D."/>
        </authorList>
    </citation>
    <scope>NUCLEOTIDE SEQUENCE [LARGE SCALE GENOMIC DNA]</scope>
</reference>